<keyword evidence="3 6" id="KW-0812">Transmembrane</keyword>
<feature type="compositionally biased region" description="Basic and acidic residues" evidence="7">
    <location>
        <begin position="8"/>
        <end position="20"/>
    </location>
</feature>
<comment type="similarity">
    <text evidence="2 6">Belongs to the band 7/mec-2 family. HflK subfamily.</text>
</comment>
<dbReference type="InterPro" id="IPR010201">
    <property type="entry name" value="HflK"/>
</dbReference>
<evidence type="ECO:0000256" key="7">
    <source>
        <dbReference type="SAM" id="MobiDB-lite"/>
    </source>
</evidence>
<dbReference type="SUPFAM" id="SSF117892">
    <property type="entry name" value="Band 7/SPFH domain"/>
    <property type="match status" value="1"/>
</dbReference>
<dbReference type="EMBL" id="FXAM01000001">
    <property type="protein sequence ID" value="SMF96229.1"/>
    <property type="molecule type" value="Genomic_DNA"/>
</dbReference>
<dbReference type="Pfam" id="PF01145">
    <property type="entry name" value="Band_7"/>
    <property type="match status" value="1"/>
</dbReference>
<evidence type="ECO:0000313" key="10">
    <source>
        <dbReference type="Proteomes" id="UP000192923"/>
    </source>
</evidence>
<keyword evidence="4 6" id="KW-1133">Transmembrane helix</keyword>
<dbReference type="STRING" id="1760988.SAMN02949497_3620"/>
<dbReference type="GO" id="GO:0006508">
    <property type="term" value="P:proteolysis"/>
    <property type="evidence" value="ECO:0007669"/>
    <property type="project" value="UniProtKB-KW"/>
</dbReference>
<dbReference type="AlphaFoldDB" id="A0A1Y6CZX2"/>
<protein>
    <recommendedName>
        <fullName evidence="6">Protein HflK</fullName>
    </recommendedName>
</protein>
<dbReference type="Proteomes" id="UP000192923">
    <property type="component" value="Unassembled WGS sequence"/>
</dbReference>
<comment type="function">
    <text evidence="6">HflC and HflK could encode or regulate a protease.</text>
</comment>
<keyword evidence="9" id="KW-0645">Protease</keyword>
<dbReference type="PANTHER" id="PTHR43327">
    <property type="entry name" value="STOMATIN-LIKE PROTEIN 2, MITOCHONDRIAL"/>
    <property type="match status" value="1"/>
</dbReference>
<dbReference type="Pfam" id="PF12221">
    <property type="entry name" value="HflK_N"/>
    <property type="match status" value="1"/>
</dbReference>
<dbReference type="NCBIfam" id="TIGR01933">
    <property type="entry name" value="hflK"/>
    <property type="match status" value="1"/>
</dbReference>
<evidence type="ECO:0000313" key="9">
    <source>
        <dbReference type="EMBL" id="SMF96229.1"/>
    </source>
</evidence>
<feature type="region of interest" description="Disordered" evidence="7">
    <location>
        <begin position="356"/>
        <end position="399"/>
    </location>
</feature>
<reference evidence="9 10" key="1">
    <citation type="submission" date="2016-12" db="EMBL/GenBank/DDBJ databases">
        <authorList>
            <person name="Song W.-J."/>
            <person name="Kurnit D.M."/>
        </authorList>
    </citation>
    <scope>NUCLEOTIDE SEQUENCE [LARGE SCALE GENOMIC DNA]</scope>
    <source>
        <strain evidence="9 10">175</strain>
    </source>
</reference>
<evidence type="ECO:0000256" key="3">
    <source>
        <dbReference type="ARBA" id="ARBA00022692"/>
    </source>
</evidence>
<feature type="region of interest" description="Disordered" evidence="7">
    <location>
        <begin position="1"/>
        <end position="25"/>
    </location>
</feature>
<keyword evidence="10" id="KW-1185">Reference proteome</keyword>
<evidence type="ECO:0000256" key="2">
    <source>
        <dbReference type="ARBA" id="ARBA00006971"/>
    </source>
</evidence>
<dbReference type="InterPro" id="IPR050710">
    <property type="entry name" value="Band7/mec-2_domain"/>
</dbReference>
<comment type="subunit">
    <text evidence="6">HflC and HflK may interact to form a multimeric complex.</text>
</comment>
<proteinExistence type="inferred from homology"/>
<dbReference type="RefSeq" id="WP_085215121.1">
    <property type="nucleotide sequence ID" value="NZ_FXAM01000001.1"/>
</dbReference>
<feature type="transmembrane region" description="Helical" evidence="6">
    <location>
        <begin position="58"/>
        <end position="79"/>
    </location>
</feature>
<keyword evidence="9" id="KW-0378">Hydrolase</keyword>
<dbReference type="Gene3D" id="3.30.479.30">
    <property type="entry name" value="Band 7 domain"/>
    <property type="match status" value="1"/>
</dbReference>
<organism evidence="9 10">
    <name type="scientific">Methylomagnum ishizawai</name>
    <dbReference type="NCBI Taxonomy" id="1760988"/>
    <lineage>
        <taxon>Bacteria</taxon>
        <taxon>Pseudomonadati</taxon>
        <taxon>Pseudomonadota</taxon>
        <taxon>Gammaproteobacteria</taxon>
        <taxon>Methylococcales</taxon>
        <taxon>Methylococcaceae</taxon>
        <taxon>Methylomagnum</taxon>
    </lineage>
</organism>
<evidence type="ECO:0000256" key="5">
    <source>
        <dbReference type="ARBA" id="ARBA00023136"/>
    </source>
</evidence>
<evidence type="ECO:0000256" key="6">
    <source>
        <dbReference type="RuleBase" id="RU364113"/>
    </source>
</evidence>
<gene>
    <name evidence="9" type="ORF">SAMN02949497_3620</name>
</gene>
<dbReference type="CDD" id="cd03404">
    <property type="entry name" value="SPFH_HflK"/>
    <property type="match status" value="1"/>
</dbReference>
<dbReference type="OrthoDB" id="9779595at2"/>
<name>A0A1Y6CZX2_9GAMM</name>
<dbReference type="SMART" id="SM00244">
    <property type="entry name" value="PHB"/>
    <property type="match status" value="1"/>
</dbReference>
<comment type="subcellular location">
    <subcellularLocation>
        <location evidence="1">Membrane</location>
        <topology evidence="1">Single-pass membrane protein</topology>
    </subcellularLocation>
</comment>
<evidence type="ECO:0000259" key="8">
    <source>
        <dbReference type="SMART" id="SM00244"/>
    </source>
</evidence>
<evidence type="ECO:0000256" key="4">
    <source>
        <dbReference type="ARBA" id="ARBA00022989"/>
    </source>
</evidence>
<feature type="domain" description="Band 7" evidence="8">
    <location>
        <begin position="74"/>
        <end position="251"/>
    </location>
</feature>
<dbReference type="PANTHER" id="PTHR43327:SF2">
    <property type="entry name" value="MODULATOR OF FTSH PROTEASE HFLK"/>
    <property type="match status" value="1"/>
</dbReference>
<dbReference type="InterPro" id="IPR036013">
    <property type="entry name" value="Band_7/SPFH_dom_sf"/>
</dbReference>
<dbReference type="InterPro" id="IPR001107">
    <property type="entry name" value="Band_7"/>
</dbReference>
<accession>A0A1Y6CZX2</accession>
<dbReference type="GO" id="GO:0008233">
    <property type="term" value="F:peptidase activity"/>
    <property type="evidence" value="ECO:0007669"/>
    <property type="project" value="UniProtKB-KW"/>
</dbReference>
<dbReference type="GO" id="GO:0016020">
    <property type="term" value="C:membrane"/>
    <property type="evidence" value="ECO:0007669"/>
    <property type="project" value="UniProtKB-SubCell"/>
</dbReference>
<keyword evidence="5 6" id="KW-0472">Membrane</keyword>
<dbReference type="InterPro" id="IPR020980">
    <property type="entry name" value="Membrane_HflK_N"/>
</dbReference>
<evidence type="ECO:0000256" key="1">
    <source>
        <dbReference type="ARBA" id="ARBA00004167"/>
    </source>
</evidence>
<sequence length="399" mass="43999">MSWNEPGGNKKDPWSGRDQQETPPDLDEVMRGLQDKIGRIFGGGAPGAGGGDSAPLRMVGIIAAIGLGVWTLFGGIYSVDEGSRAVVTRFGRYVDTTLPGLHWHIPAPIEKVDVVNMEQQRFLEIGYRSGGRQQSLASVPKEALMLTEDENIIDIRLAVQYQIKDAQAYLFNVSDPDATLKQVIESAQRAVIGKNTMDFVLTEGRGRVADDIKTEIQQTLDQYQTGIRVTNVSLVDAQPPEEVQSAFEDAIKAREDEQRLKNEAEAYANEVVPKARGAAARLLEESEAYKQRSIARAEGESARFRQLLAEYEKAPEVTRERMYLDAMQEIFEQTGTVLVDMKGSNNIMYLPLDKLQRPPASTTVAREAESPPATVQTSPDSGFRGLRATTSRGREGRGQ</sequence>